<name>A0A165I7D8_EXIGL</name>
<gene>
    <name evidence="3" type="ORF">EXIGLDRAFT_717658</name>
</gene>
<dbReference type="EMBL" id="KV425997">
    <property type="protein sequence ID" value="KZV93005.1"/>
    <property type="molecule type" value="Genomic_DNA"/>
</dbReference>
<accession>A0A165I7D8</accession>
<evidence type="ECO:0000313" key="4">
    <source>
        <dbReference type="Proteomes" id="UP000077266"/>
    </source>
</evidence>
<feature type="domain" description="DRBM" evidence="2">
    <location>
        <begin position="12"/>
        <end position="81"/>
    </location>
</feature>
<dbReference type="OrthoDB" id="10056847at2759"/>
<dbReference type="InParanoid" id="A0A165I7D8"/>
<dbReference type="AlphaFoldDB" id="A0A165I7D8"/>
<dbReference type="Gene3D" id="3.30.160.20">
    <property type="match status" value="1"/>
</dbReference>
<evidence type="ECO:0000313" key="3">
    <source>
        <dbReference type="EMBL" id="KZV93005.1"/>
    </source>
</evidence>
<dbReference type="Proteomes" id="UP000077266">
    <property type="component" value="Unassembled WGS sequence"/>
</dbReference>
<keyword evidence="1" id="KW-0694">RNA-binding</keyword>
<organism evidence="3 4">
    <name type="scientific">Exidia glandulosa HHB12029</name>
    <dbReference type="NCBI Taxonomy" id="1314781"/>
    <lineage>
        <taxon>Eukaryota</taxon>
        <taxon>Fungi</taxon>
        <taxon>Dikarya</taxon>
        <taxon>Basidiomycota</taxon>
        <taxon>Agaricomycotina</taxon>
        <taxon>Agaricomycetes</taxon>
        <taxon>Auriculariales</taxon>
        <taxon>Exidiaceae</taxon>
        <taxon>Exidia</taxon>
    </lineage>
</organism>
<reference evidence="3 4" key="1">
    <citation type="journal article" date="2016" name="Mol. Biol. Evol.">
        <title>Comparative Genomics of Early-Diverging Mushroom-Forming Fungi Provides Insights into the Origins of Lignocellulose Decay Capabilities.</title>
        <authorList>
            <person name="Nagy L.G."/>
            <person name="Riley R."/>
            <person name="Tritt A."/>
            <person name="Adam C."/>
            <person name="Daum C."/>
            <person name="Floudas D."/>
            <person name="Sun H."/>
            <person name="Yadav J.S."/>
            <person name="Pangilinan J."/>
            <person name="Larsson K.H."/>
            <person name="Matsuura K."/>
            <person name="Barry K."/>
            <person name="Labutti K."/>
            <person name="Kuo R."/>
            <person name="Ohm R.A."/>
            <person name="Bhattacharya S.S."/>
            <person name="Shirouzu T."/>
            <person name="Yoshinaga Y."/>
            <person name="Martin F.M."/>
            <person name="Grigoriev I.V."/>
            <person name="Hibbett D.S."/>
        </authorList>
    </citation>
    <scope>NUCLEOTIDE SEQUENCE [LARGE SCALE GENOMIC DNA]</scope>
    <source>
        <strain evidence="3 4">HHB12029</strain>
    </source>
</reference>
<keyword evidence="4" id="KW-1185">Reference proteome</keyword>
<proteinExistence type="predicted"/>
<evidence type="ECO:0000259" key="2">
    <source>
        <dbReference type="PROSITE" id="PS50137"/>
    </source>
</evidence>
<protein>
    <recommendedName>
        <fullName evidence="2">DRBM domain-containing protein</fullName>
    </recommendedName>
</protein>
<sequence length="82" mass="9554">MENNTQGEGKRQAIMQLHNELERRGLPREFSWKEKRTGPLHSPVWQMDLFINDTQCGRGFGQRKRDAKHAACAQYLDVLRAT</sequence>
<evidence type="ECO:0000256" key="1">
    <source>
        <dbReference type="PROSITE-ProRule" id="PRU00266"/>
    </source>
</evidence>
<dbReference type="PROSITE" id="PS50137">
    <property type="entry name" value="DS_RBD"/>
    <property type="match status" value="1"/>
</dbReference>
<dbReference type="InterPro" id="IPR014720">
    <property type="entry name" value="dsRBD_dom"/>
</dbReference>
<dbReference type="Pfam" id="PF00035">
    <property type="entry name" value="dsrm"/>
    <property type="match status" value="1"/>
</dbReference>
<dbReference type="SUPFAM" id="SSF54768">
    <property type="entry name" value="dsRNA-binding domain-like"/>
    <property type="match status" value="1"/>
</dbReference>
<dbReference type="SMART" id="SM00358">
    <property type="entry name" value="DSRM"/>
    <property type="match status" value="1"/>
</dbReference>
<dbReference type="GO" id="GO:0003723">
    <property type="term" value="F:RNA binding"/>
    <property type="evidence" value="ECO:0007669"/>
    <property type="project" value="UniProtKB-UniRule"/>
</dbReference>